<name>A0A955L2Y4_9BACT</name>
<accession>A0A955L2Y4</accession>
<evidence type="ECO:0000256" key="1">
    <source>
        <dbReference type="SAM" id="Phobius"/>
    </source>
</evidence>
<evidence type="ECO:0000313" key="3">
    <source>
        <dbReference type="Proteomes" id="UP000782843"/>
    </source>
</evidence>
<sequence>MLKLSDATQKSRYLIIVVLFLMVMCTVTGMINRARKAPITPVTLSESRTFGDLPPIKISELNYVYKDNLNFELNTISGRLPVDEYPITYIYKFSEPVQSLTAKEDAGKLAKELGYFKVPQVTDARHYKWSSLLGTRILQYDSLSKEVSIQTDLNKDPYLKQDHEVLANTDIYKEQFKSFLSGLPGTRFPADYAEGNSTVEYLIFKNNKFERTIDASSLADFFEINLFRQVPISPTVADTTATTATKTTTTQIGGLDISNGLNLNSKEVKENLDYAPVFNDDPFKANIRAIIAGDRIVVSNIVEFNMNVHEINYEEVGAYKIITYEEAYNKLIKGDGNLVYISDFDSNKAKKATKFSINNAKLGYFEGAQFQQFIQPIYIFSGIMTFADESRADFYFYIPAIK</sequence>
<keyword evidence="1" id="KW-0812">Transmembrane</keyword>
<dbReference type="Proteomes" id="UP000782843">
    <property type="component" value="Unassembled WGS sequence"/>
</dbReference>
<dbReference type="AlphaFoldDB" id="A0A955L2Y4"/>
<reference evidence="2" key="1">
    <citation type="submission" date="2020-04" db="EMBL/GenBank/DDBJ databases">
        <authorList>
            <person name="Zhang T."/>
        </authorList>
    </citation>
    <scope>NUCLEOTIDE SEQUENCE</scope>
    <source>
        <strain evidence="2">HKST-UBA10</strain>
    </source>
</reference>
<organism evidence="2 3">
    <name type="scientific">Candidatus Dojkabacteria bacterium</name>
    <dbReference type="NCBI Taxonomy" id="2099670"/>
    <lineage>
        <taxon>Bacteria</taxon>
        <taxon>Candidatus Dojkabacteria</taxon>
    </lineage>
</organism>
<proteinExistence type="predicted"/>
<keyword evidence="1" id="KW-1133">Transmembrane helix</keyword>
<comment type="caution">
    <text evidence="2">The sequence shown here is derived from an EMBL/GenBank/DDBJ whole genome shotgun (WGS) entry which is preliminary data.</text>
</comment>
<evidence type="ECO:0000313" key="2">
    <source>
        <dbReference type="EMBL" id="MCA9381906.1"/>
    </source>
</evidence>
<protein>
    <submittedName>
        <fullName evidence="2">Uncharacterized protein</fullName>
    </submittedName>
</protein>
<feature type="transmembrane region" description="Helical" evidence="1">
    <location>
        <begin position="12"/>
        <end position="31"/>
    </location>
</feature>
<dbReference type="EMBL" id="JAGQLG010000024">
    <property type="protein sequence ID" value="MCA9381906.1"/>
    <property type="molecule type" value="Genomic_DNA"/>
</dbReference>
<reference evidence="2" key="2">
    <citation type="journal article" date="2021" name="Microbiome">
        <title>Successional dynamics and alternative stable states in a saline activated sludge microbial community over 9 years.</title>
        <authorList>
            <person name="Wang Y."/>
            <person name="Ye J."/>
            <person name="Ju F."/>
            <person name="Liu L."/>
            <person name="Boyd J.A."/>
            <person name="Deng Y."/>
            <person name="Parks D.H."/>
            <person name="Jiang X."/>
            <person name="Yin X."/>
            <person name="Woodcroft B.J."/>
            <person name="Tyson G.W."/>
            <person name="Hugenholtz P."/>
            <person name="Polz M.F."/>
            <person name="Zhang T."/>
        </authorList>
    </citation>
    <scope>NUCLEOTIDE SEQUENCE</scope>
    <source>
        <strain evidence="2">HKST-UBA10</strain>
    </source>
</reference>
<keyword evidence="1" id="KW-0472">Membrane</keyword>
<gene>
    <name evidence="2" type="ORF">KC660_00680</name>
</gene>